<evidence type="ECO:0000313" key="1">
    <source>
        <dbReference type="EMBL" id="MPN49296.1"/>
    </source>
</evidence>
<dbReference type="EMBL" id="VSSQ01112404">
    <property type="protein sequence ID" value="MPN49296.1"/>
    <property type="molecule type" value="Genomic_DNA"/>
</dbReference>
<dbReference type="AlphaFoldDB" id="A0A645IED8"/>
<proteinExistence type="predicted"/>
<sequence>MANDYSFAHFYQIRQMCRHMQALSLVPAAEQPKHQTDIDILDHPRGSGLHIFKEDGGYGFSPVFDFAAQFL</sequence>
<reference evidence="1" key="1">
    <citation type="submission" date="2019-08" db="EMBL/GenBank/DDBJ databases">
        <authorList>
            <person name="Kucharzyk K."/>
            <person name="Murdoch R.W."/>
            <person name="Higgins S."/>
            <person name="Loffler F."/>
        </authorList>
    </citation>
    <scope>NUCLEOTIDE SEQUENCE</scope>
</reference>
<gene>
    <name evidence="1" type="ORF">SDC9_196913</name>
</gene>
<accession>A0A645IED8</accession>
<organism evidence="1">
    <name type="scientific">bioreactor metagenome</name>
    <dbReference type="NCBI Taxonomy" id="1076179"/>
    <lineage>
        <taxon>unclassified sequences</taxon>
        <taxon>metagenomes</taxon>
        <taxon>ecological metagenomes</taxon>
    </lineage>
</organism>
<name>A0A645IED8_9ZZZZ</name>
<protein>
    <submittedName>
        <fullName evidence="1">Uncharacterized protein</fullName>
    </submittedName>
</protein>
<comment type="caution">
    <text evidence="1">The sequence shown here is derived from an EMBL/GenBank/DDBJ whole genome shotgun (WGS) entry which is preliminary data.</text>
</comment>